<gene>
    <name evidence="2" type="ORF">OSB1V03_LOCUS9466</name>
</gene>
<evidence type="ECO:0000256" key="1">
    <source>
        <dbReference type="SAM" id="SignalP"/>
    </source>
</evidence>
<dbReference type="EMBL" id="CAJPIZ010006393">
    <property type="protein sequence ID" value="CAG2109479.1"/>
    <property type="molecule type" value="Genomic_DNA"/>
</dbReference>
<accession>A0A7R9KTE0</accession>
<protein>
    <submittedName>
        <fullName evidence="2">Uncharacterized protein</fullName>
    </submittedName>
</protein>
<dbReference type="Proteomes" id="UP000759131">
    <property type="component" value="Unassembled WGS sequence"/>
</dbReference>
<keyword evidence="3" id="KW-1185">Reference proteome</keyword>
<name>A0A7R9KTE0_9ACAR</name>
<proteinExistence type="predicted"/>
<feature type="chain" id="PRO_5036211016" evidence="1">
    <location>
        <begin position="21"/>
        <end position="142"/>
    </location>
</feature>
<dbReference type="AlphaFoldDB" id="A0A7R9KTE0"/>
<sequence>MCKIALCTLALLVLVSAVYSDELSDLKANACYVKAKADGSKCAADKQSGFDIEKDKAGVDDVKHRCCGVSVFYDCFLVYSKAKCDATELLEFDTKLDALRKKYNDGDCKADQYKPEQTCSGALTVVHSTIIVTVLVSMVKLF</sequence>
<organism evidence="2">
    <name type="scientific">Medioppia subpectinata</name>
    <dbReference type="NCBI Taxonomy" id="1979941"/>
    <lineage>
        <taxon>Eukaryota</taxon>
        <taxon>Metazoa</taxon>
        <taxon>Ecdysozoa</taxon>
        <taxon>Arthropoda</taxon>
        <taxon>Chelicerata</taxon>
        <taxon>Arachnida</taxon>
        <taxon>Acari</taxon>
        <taxon>Acariformes</taxon>
        <taxon>Sarcoptiformes</taxon>
        <taxon>Oribatida</taxon>
        <taxon>Brachypylina</taxon>
        <taxon>Oppioidea</taxon>
        <taxon>Oppiidae</taxon>
        <taxon>Medioppia</taxon>
    </lineage>
</organism>
<evidence type="ECO:0000313" key="3">
    <source>
        <dbReference type="Proteomes" id="UP000759131"/>
    </source>
</evidence>
<evidence type="ECO:0000313" key="2">
    <source>
        <dbReference type="EMBL" id="CAD7629049.1"/>
    </source>
</evidence>
<keyword evidence="1" id="KW-0732">Signal</keyword>
<reference evidence="2" key="1">
    <citation type="submission" date="2020-11" db="EMBL/GenBank/DDBJ databases">
        <authorList>
            <person name="Tran Van P."/>
        </authorList>
    </citation>
    <scope>NUCLEOTIDE SEQUENCE</scope>
</reference>
<dbReference type="EMBL" id="OC860968">
    <property type="protein sequence ID" value="CAD7629049.1"/>
    <property type="molecule type" value="Genomic_DNA"/>
</dbReference>
<feature type="signal peptide" evidence="1">
    <location>
        <begin position="1"/>
        <end position="20"/>
    </location>
</feature>